<keyword evidence="5" id="KW-0378">Hydrolase</keyword>
<evidence type="ECO:0000256" key="6">
    <source>
        <dbReference type="PIRSR" id="PIRSR601461-1"/>
    </source>
</evidence>
<keyword evidence="9" id="KW-1185">Reference proteome</keyword>
<evidence type="ECO:0000256" key="4">
    <source>
        <dbReference type="ARBA" id="ARBA00022750"/>
    </source>
</evidence>
<comment type="caution">
    <text evidence="8">The sequence shown here is derived from an EMBL/GenBank/DDBJ whole genome shotgun (WGS) entry which is preliminary data.</text>
</comment>
<proteinExistence type="inferred from homology"/>
<dbReference type="InterPro" id="IPR033121">
    <property type="entry name" value="PEPTIDASE_A1"/>
</dbReference>
<dbReference type="SUPFAM" id="SSF50630">
    <property type="entry name" value="Acid proteases"/>
    <property type="match status" value="1"/>
</dbReference>
<dbReference type="PRINTS" id="PR00792">
    <property type="entry name" value="PEPSIN"/>
</dbReference>
<organism evidence="8 9">
    <name type="scientific">Gnomoniopsis smithogilvyi</name>
    <dbReference type="NCBI Taxonomy" id="1191159"/>
    <lineage>
        <taxon>Eukaryota</taxon>
        <taxon>Fungi</taxon>
        <taxon>Dikarya</taxon>
        <taxon>Ascomycota</taxon>
        <taxon>Pezizomycotina</taxon>
        <taxon>Sordariomycetes</taxon>
        <taxon>Sordariomycetidae</taxon>
        <taxon>Diaporthales</taxon>
        <taxon>Gnomoniaceae</taxon>
        <taxon>Gnomoniopsis</taxon>
    </lineage>
</organism>
<gene>
    <name evidence="8" type="ORF">N0V93_004473</name>
</gene>
<dbReference type="PANTHER" id="PTHR47966:SF65">
    <property type="entry name" value="ASPARTIC-TYPE ENDOPEPTIDASE"/>
    <property type="match status" value="1"/>
</dbReference>
<dbReference type="InterPro" id="IPR021109">
    <property type="entry name" value="Peptidase_aspartic_dom_sf"/>
</dbReference>
<comment type="similarity">
    <text evidence="1">Belongs to the peptidase A1 family.</text>
</comment>
<dbReference type="EMBL" id="JAPEVB010000003">
    <property type="protein sequence ID" value="KAJ4390874.1"/>
    <property type="molecule type" value="Genomic_DNA"/>
</dbReference>
<dbReference type="PROSITE" id="PS51767">
    <property type="entry name" value="PEPTIDASE_A1"/>
    <property type="match status" value="1"/>
</dbReference>
<dbReference type="InterPro" id="IPR001461">
    <property type="entry name" value="Aspartic_peptidase_A1"/>
</dbReference>
<dbReference type="GO" id="GO:0004190">
    <property type="term" value="F:aspartic-type endopeptidase activity"/>
    <property type="evidence" value="ECO:0007669"/>
    <property type="project" value="UniProtKB-KW"/>
</dbReference>
<dbReference type="GO" id="GO:0006508">
    <property type="term" value="P:proteolysis"/>
    <property type="evidence" value="ECO:0007669"/>
    <property type="project" value="UniProtKB-KW"/>
</dbReference>
<keyword evidence="4" id="KW-0064">Aspartyl protease</keyword>
<protein>
    <recommendedName>
        <fullName evidence="7">Peptidase A1 domain-containing protein</fullName>
    </recommendedName>
</protein>
<dbReference type="PANTHER" id="PTHR47966">
    <property type="entry name" value="BETA-SITE APP-CLEAVING ENZYME, ISOFORM A-RELATED"/>
    <property type="match status" value="1"/>
</dbReference>
<evidence type="ECO:0000256" key="1">
    <source>
        <dbReference type="ARBA" id="ARBA00007447"/>
    </source>
</evidence>
<dbReference type="Gene3D" id="2.40.70.10">
    <property type="entry name" value="Acid Proteases"/>
    <property type="match status" value="2"/>
</dbReference>
<feature type="active site" evidence="6">
    <location>
        <position position="81"/>
    </location>
</feature>
<dbReference type="OrthoDB" id="771136at2759"/>
<reference evidence="8" key="1">
    <citation type="submission" date="2022-10" db="EMBL/GenBank/DDBJ databases">
        <title>Tapping the CABI collections for fungal endophytes: first genome assemblies for Collariella, Neodidymelliopsis, Ascochyta clinopodiicola, Didymella pomorum, Didymosphaeria variabile, Neocosmospora piperis and Neocucurbitaria cava.</title>
        <authorList>
            <person name="Hill R."/>
        </authorList>
    </citation>
    <scope>NUCLEOTIDE SEQUENCE</scope>
    <source>
        <strain evidence="8">IMI 355082</strain>
    </source>
</reference>
<keyword evidence="3" id="KW-0732">Signal</keyword>
<evidence type="ECO:0000256" key="5">
    <source>
        <dbReference type="ARBA" id="ARBA00022801"/>
    </source>
</evidence>
<dbReference type="Proteomes" id="UP001140453">
    <property type="component" value="Unassembled WGS sequence"/>
</dbReference>
<dbReference type="InterPro" id="IPR033876">
    <property type="entry name" value="SAP-like"/>
</dbReference>
<evidence type="ECO:0000259" key="7">
    <source>
        <dbReference type="PROSITE" id="PS51767"/>
    </source>
</evidence>
<feature type="domain" description="Peptidase A1" evidence="7">
    <location>
        <begin position="63"/>
        <end position="380"/>
    </location>
</feature>
<dbReference type="Pfam" id="PF00026">
    <property type="entry name" value="Asp"/>
    <property type="match status" value="1"/>
</dbReference>
<accession>A0A9W9CX66</accession>
<dbReference type="CDD" id="cd05474">
    <property type="entry name" value="SAP_like"/>
    <property type="match status" value="1"/>
</dbReference>
<name>A0A9W9CX66_9PEZI</name>
<evidence type="ECO:0000313" key="8">
    <source>
        <dbReference type="EMBL" id="KAJ4390874.1"/>
    </source>
</evidence>
<dbReference type="AlphaFoldDB" id="A0A9W9CX66"/>
<sequence length="498" mass="52002">MIPSLALASLVSSSAQQRKSVPGVIHAPLSAHSEDKIASAWEKWRKRQTSEVDITNQQTGTAYTIDIGLGTPSQQITVLVDTGSVNLWVNPECDTSGQQEWCEGFSQFDYTSTSTIQDTGLQEELSYGKGDVVVEYVTDTVTIGSTSIEAQQFGIGIESTDIAVGILGLSPPIDGYPEYDYVLDSMVIQSLIASRAFSLDLRDVDSPDGALILGGVDTGKYIGSLEKCPILDGSQTTSGADRYWITLTSIGMTAPNGNSGLLASGALAVFLDSGGTLTRLPTSVFEDIGDAFAGFGAQYDESSGFYIIDCDTMNQSGSVDFGFNDKVISITFENFIWHSPDSETCFLGVLADDDEPVLGDSFLRAAYVVYDQDNANLHLAQAANCGTNLVAISSGTDAVPSVTGDCTGSSATVATAAFSYVSTAPTVTTDVESVTSVVDPGPQGTNGATSSATLCLTCTKTTSTGSATSKPTVKAAAAERQIPFAAVVGIAALAAWLM</sequence>
<evidence type="ECO:0000313" key="9">
    <source>
        <dbReference type="Proteomes" id="UP001140453"/>
    </source>
</evidence>
<keyword evidence="2" id="KW-0645">Protease</keyword>
<evidence type="ECO:0000256" key="2">
    <source>
        <dbReference type="ARBA" id="ARBA00022670"/>
    </source>
</evidence>
<evidence type="ECO:0000256" key="3">
    <source>
        <dbReference type="ARBA" id="ARBA00022729"/>
    </source>
</evidence>
<feature type="active site" evidence="6">
    <location>
        <position position="272"/>
    </location>
</feature>